<dbReference type="PATRIC" id="fig|264451.4.peg.3356"/>
<dbReference type="EMBL" id="LJQA01000905">
    <property type="protein sequence ID" value="KPW79977.1"/>
    <property type="molecule type" value="Genomic_DNA"/>
</dbReference>
<dbReference type="Proteomes" id="UP000050356">
    <property type="component" value="Unassembled WGS sequence"/>
</dbReference>
<sequence>MTIRSKDQQCQRPDGNRFSLFKPAVRRYRGALHINSVQAALSRMFKKIFERIFIAL</sequence>
<protein>
    <submittedName>
        <fullName evidence="1">Uncharacterized protein</fullName>
    </submittedName>
</protein>
<organism evidence="1 2">
    <name type="scientific">Pseudomonas syringae pv. cerasicola</name>
    <dbReference type="NCBI Taxonomy" id="264451"/>
    <lineage>
        <taxon>Bacteria</taxon>
        <taxon>Pseudomonadati</taxon>
        <taxon>Pseudomonadota</taxon>
        <taxon>Gammaproteobacteria</taxon>
        <taxon>Pseudomonadales</taxon>
        <taxon>Pseudomonadaceae</taxon>
        <taxon>Pseudomonas</taxon>
        <taxon>Pseudomonas syringae</taxon>
    </lineage>
</organism>
<name>A0A0P9P643_PSESX</name>
<evidence type="ECO:0000313" key="1">
    <source>
        <dbReference type="EMBL" id="KPW79977.1"/>
    </source>
</evidence>
<reference evidence="1 2" key="1">
    <citation type="submission" date="2015-09" db="EMBL/GenBank/DDBJ databases">
        <title>Genome announcement of multiple Pseudomonas syringae strains.</title>
        <authorList>
            <person name="Thakur S."/>
            <person name="Wang P.W."/>
            <person name="Gong Y."/>
            <person name="Weir B.S."/>
            <person name="Guttman D.S."/>
        </authorList>
    </citation>
    <scope>NUCLEOTIDE SEQUENCE [LARGE SCALE GENOMIC DNA]</scope>
    <source>
        <strain evidence="1 2">ICMP17524</strain>
    </source>
</reference>
<accession>A0A0P9P643</accession>
<evidence type="ECO:0000313" key="2">
    <source>
        <dbReference type="Proteomes" id="UP000050356"/>
    </source>
</evidence>
<proteinExistence type="predicted"/>
<comment type="caution">
    <text evidence="1">The sequence shown here is derived from an EMBL/GenBank/DDBJ whole genome shotgun (WGS) entry which is preliminary data.</text>
</comment>
<dbReference type="AlphaFoldDB" id="A0A0P9P643"/>
<gene>
    <name evidence="1" type="ORF">ALO50_102473</name>
</gene>